<dbReference type="InParanoid" id="A0A1V9XCL0"/>
<feature type="signal peptide" evidence="1">
    <location>
        <begin position="1"/>
        <end position="29"/>
    </location>
</feature>
<dbReference type="EMBL" id="MNPL01015389">
    <property type="protein sequence ID" value="OQR71082.1"/>
    <property type="molecule type" value="Genomic_DNA"/>
</dbReference>
<name>A0A1V9XCL0_9ACAR</name>
<organism evidence="2 3">
    <name type="scientific">Tropilaelaps mercedesae</name>
    <dbReference type="NCBI Taxonomy" id="418985"/>
    <lineage>
        <taxon>Eukaryota</taxon>
        <taxon>Metazoa</taxon>
        <taxon>Ecdysozoa</taxon>
        <taxon>Arthropoda</taxon>
        <taxon>Chelicerata</taxon>
        <taxon>Arachnida</taxon>
        <taxon>Acari</taxon>
        <taxon>Parasitiformes</taxon>
        <taxon>Mesostigmata</taxon>
        <taxon>Gamasina</taxon>
        <taxon>Dermanyssoidea</taxon>
        <taxon>Laelapidae</taxon>
        <taxon>Tropilaelaps</taxon>
    </lineage>
</organism>
<protein>
    <submittedName>
        <fullName evidence="2">Uncharacterized protein</fullName>
    </submittedName>
</protein>
<sequence>MSFRLTPRLFIRILLLFVCVAQLFAVGNAIFDYPKPKAETQDGISCERLSMTNQTKILCHTRTNVDSLEKLRKYHLKHKDGRVCTKIFKLTQRLQFFEEGNFRYCDPARCLRESRHCRGGKMTPECNLCLGKCWVQYSYPQETTGGLQFRSFPCDPTVCGKEVFCGGWDMKTEKKPTMNHRNMRK</sequence>
<proteinExistence type="predicted"/>
<evidence type="ECO:0000313" key="3">
    <source>
        <dbReference type="Proteomes" id="UP000192247"/>
    </source>
</evidence>
<feature type="chain" id="PRO_5012935519" evidence="1">
    <location>
        <begin position="30"/>
        <end position="185"/>
    </location>
</feature>
<comment type="caution">
    <text evidence="2">The sequence shown here is derived from an EMBL/GenBank/DDBJ whole genome shotgun (WGS) entry which is preliminary data.</text>
</comment>
<keyword evidence="3" id="KW-1185">Reference proteome</keyword>
<dbReference type="AlphaFoldDB" id="A0A1V9XCL0"/>
<evidence type="ECO:0000313" key="2">
    <source>
        <dbReference type="EMBL" id="OQR71082.1"/>
    </source>
</evidence>
<dbReference type="OrthoDB" id="10329656at2759"/>
<keyword evidence="1" id="KW-0732">Signal</keyword>
<accession>A0A1V9XCL0</accession>
<dbReference type="Proteomes" id="UP000192247">
    <property type="component" value="Unassembled WGS sequence"/>
</dbReference>
<gene>
    <name evidence="2" type="ORF">BIW11_11215</name>
</gene>
<reference evidence="2 3" key="1">
    <citation type="journal article" date="2017" name="Gigascience">
        <title>Draft genome of the honey bee ectoparasitic mite, Tropilaelaps mercedesae, is shaped by the parasitic life history.</title>
        <authorList>
            <person name="Dong X."/>
            <person name="Armstrong S.D."/>
            <person name="Xia D."/>
            <person name="Makepeace B.L."/>
            <person name="Darby A.C."/>
            <person name="Kadowaki T."/>
        </authorList>
    </citation>
    <scope>NUCLEOTIDE SEQUENCE [LARGE SCALE GENOMIC DNA]</scope>
    <source>
        <strain evidence="2">Wuxi-XJTLU</strain>
    </source>
</reference>
<evidence type="ECO:0000256" key="1">
    <source>
        <dbReference type="SAM" id="SignalP"/>
    </source>
</evidence>